<evidence type="ECO:0000313" key="2">
    <source>
        <dbReference type="EMBL" id="GFH15568.1"/>
    </source>
</evidence>
<name>A0A699Z8X5_HAELA</name>
<dbReference type="SUPFAM" id="SSF57667">
    <property type="entry name" value="beta-beta-alpha zinc fingers"/>
    <property type="match status" value="1"/>
</dbReference>
<sequence length="63" mass="6783">MREGGNQPGVASPTSPADQAGSGKQDSDRFFCPFPGCNRSFAELWRLKVHYRAPPDIRGSGAC</sequence>
<dbReference type="Gene3D" id="3.30.160.60">
    <property type="entry name" value="Classic Zinc Finger"/>
    <property type="match status" value="1"/>
</dbReference>
<protein>
    <submittedName>
        <fullName evidence="2">Protein TIC 21, chloroplastic</fullName>
    </submittedName>
</protein>
<gene>
    <name evidence="2" type="ORF">HaLaN_11815</name>
</gene>
<evidence type="ECO:0000256" key="1">
    <source>
        <dbReference type="SAM" id="MobiDB-lite"/>
    </source>
</evidence>
<dbReference type="InterPro" id="IPR036236">
    <property type="entry name" value="Znf_C2H2_sf"/>
</dbReference>
<evidence type="ECO:0000313" key="3">
    <source>
        <dbReference type="Proteomes" id="UP000485058"/>
    </source>
</evidence>
<proteinExistence type="predicted"/>
<organism evidence="2 3">
    <name type="scientific">Haematococcus lacustris</name>
    <name type="common">Green alga</name>
    <name type="synonym">Haematococcus pluvialis</name>
    <dbReference type="NCBI Taxonomy" id="44745"/>
    <lineage>
        <taxon>Eukaryota</taxon>
        <taxon>Viridiplantae</taxon>
        <taxon>Chlorophyta</taxon>
        <taxon>core chlorophytes</taxon>
        <taxon>Chlorophyceae</taxon>
        <taxon>CS clade</taxon>
        <taxon>Chlamydomonadales</taxon>
        <taxon>Haematococcaceae</taxon>
        <taxon>Haematococcus</taxon>
    </lineage>
</organism>
<reference evidence="2 3" key="1">
    <citation type="submission" date="2020-02" db="EMBL/GenBank/DDBJ databases">
        <title>Draft genome sequence of Haematococcus lacustris strain NIES-144.</title>
        <authorList>
            <person name="Morimoto D."/>
            <person name="Nakagawa S."/>
            <person name="Yoshida T."/>
            <person name="Sawayama S."/>
        </authorList>
    </citation>
    <scope>NUCLEOTIDE SEQUENCE [LARGE SCALE GENOMIC DNA]</scope>
    <source>
        <strain evidence="2 3">NIES-144</strain>
    </source>
</reference>
<comment type="caution">
    <text evidence="2">The sequence shown here is derived from an EMBL/GenBank/DDBJ whole genome shotgun (WGS) entry which is preliminary data.</text>
</comment>
<keyword evidence="3" id="KW-1185">Reference proteome</keyword>
<dbReference type="EMBL" id="BLLF01000869">
    <property type="protein sequence ID" value="GFH15568.1"/>
    <property type="molecule type" value="Genomic_DNA"/>
</dbReference>
<dbReference type="Proteomes" id="UP000485058">
    <property type="component" value="Unassembled WGS sequence"/>
</dbReference>
<accession>A0A699Z8X5</accession>
<dbReference type="AlphaFoldDB" id="A0A699Z8X5"/>
<feature type="region of interest" description="Disordered" evidence="1">
    <location>
        <begin position="1"/>
        <end position="27"/>
    </location>
</feature>